<dbReference type="NCBIfam" id="TIGR01575">
    <property type="entry name" value="rimI"/>
    <property type="match status" value="1"/>
</dbReference>
<dbReference type="Gene3D" id="3.40.630.30">
    <property type="match status" value="1"/>
</dbReference>
<dbReference type="CDD" id="cd04301">
    <property type="entry name" value="NAT_SF"/>
    <property type="match status" value="1"/>
</dbReference>
<reference evidence="7" key="2">
    <citation type="submission" date="2023-01" db="EMBL/GenBank/DDBJ databases">
        <title>Draft genome sequence of Paraferrimonas sedimenticola strain NBRC 101628.</title>
        <authorList>
            <person name="Sun Q."/>
            <person name="Mori K."/>
        </authorList>
    </citation>
    <scope>NUCLEOTIDE SEQUENCE</scope>
    <source>
        <strain evidence="7">NBRC 101628</strain>
    </source>
</reference>
<evidence type="ECO:0000256" key="4">
    <source>
        <dbReference type="ARBA" id="ARBA00023315"/>
    </source>
</evidence>
<dbReference type="InterPro" id="IPR016181">
    <property type="entry name" value="Acyl_CoA_acyltransferase"/>
</dbReference>
<dbReference type="InterPro" id="IPR006464">
    <property type="entry name" value="AcTrfase_RimI/Ard1"/>
</dbReference>
<organism evidence="7 8">
    <name type="scientific">Paraferrimonas sedimenticola</name>
    <dbReference type="NCBI Taxonomy" id="375674"/>
    <lineage>
        <taxon>Bacteria</taxon>
        <taxon>Pseudomonadati</taxon>
        <taxon>Pseudomonadota</taxon>
        <taxon>Gammaproteobacteria</taxon>
        <taxon>Alteromonadales</taxon>
        <taxon>Ferrimonadaceae</taxon>
        <taxon>Paraferrimonas</taxon>
    </lineage>
</organism>
<name>A0AA37W2R5_9GAMM</name>
<evidence type="ECO:0000259" key="6">
    <source>
        <dbReference type="PROSITE" id="PS51186"/>
    </source>
</evidence>
<reference evidence="7" key="1">
    <citation type="journal article" date="2014" name="Int. J. Syst. Evol. Microbiol.">
        <title>Complete genome sequence of Corynebacterium casei LMG S-19264T (=DSM 44701T), isolated from a smear-ripened cheese.</title>
        <authorList>
            <consortium name="US DOE Joint Genome Institute (JGI-PGF)"/>
            <person name="Walter F."/>
            <person name="Albersmeier A."/>
            <person name="Kalinowski J."/>
            <person name="Ruckert C."/>
        </authorList>
    </citation>
    <scope>NUCLEOTIDE SEQUENCE</scope>
    <source>
        <strain evidence="7">NBRC 101628</strain>
    </source>
</reference>
<dbReference type="Proteomes" id="UP001161422">
    <property type="component" value="Unassembled WGS sequence"/>
</dbReference>
<evidence type="ECO:0000313" key="7">
    <source>
        <dbReference type="EMBL" id="GLP98023.1"/>
    </source>
</evidence>
<dbReference type="PROSITE" id="PS51186">
    <property type="entry name" value="GNAT"/>
    <property type="match status" value="1"/>
</dbReference>
<dbReference type="GO" id="GO:0008999">
    <property type="term" value="F:protein-N-terminal-alanine acetyltransferase activity"/>
    <property type="evidence" value="ECO:0007669"/>
    <property type="project" value="UniProtKB-EC"/>
</dbReference>
<accession>A0AA37W2R5</accession>
<sequence>MADLDAITAIEQTAHLAPWGDSSLQACFDEHHDFVGLFEGAKLQGYFVSHYVLDEASLLNICVAPNAQGKGLGNQLMQQVIAAAKRRQCASLFLEVRASNLAANKLYLRHGFVELAIRKGYYPGVDGSPREDARVMQLLLA</sequence>
<evidence type="ECO:0000313" key="8">
    <source>
        <dbReference type="Proteomes" id="UP001161422"/>
    </source>
</evidence>
<comment type="subcellular location">
    <subcellularLocation>
        <location evidence="5">Cytoplasm</location>
    </subcellularLocation>
</comment>
<comment type="catalytic activity">
    <reaction evidence="5">
        <text>N-terminal L-alanyl-[ribosomal protein bS18] + acetyl-CoA = N-terminal N(alpha)-acetyl-L-alanyl-[ribosomal protein bS18] + CoA + H(+)</text>
        <dbReference type="Rhea" id="RHEA:43756"/>
        <dbReference type="Rhea" id="RHEA-COMP:10676"/>
        <dbReference type="Rhea" id="RHEA-COMP:10677"/>
        <dbReference type="ChEBI" id="CHEBI:15378"/>
        <dbReference type="ChEBI" id="CHEBI:57287"/>
        <dbReference type="ChEBI" id="CHEBI:57288"/>
        <dbReference type="ChEBI" id="CHEBI:64718"/>
        <dbReference type="ChEBI" id="CHEBI:83683"/>
        <dbReference type="EC" id="2.3.1.266"/>
    </reaction>
</comment>
<gene>
    <name evidence="7" type="primary">rimI</name>
    <name evidence="7" type="ORF">GCM10007895_33300</name>
</gene>
<dbReference type="PANTHER" id="PTHR43420">
    <property type="entry name" value="ACETYLTRANSFERASE"/>
    <property type="match status" value="1"/>
</dbReference>
<dbReference type="EC" id="2.3.1.266" evidence="5"/>
<dbReference type="SUPFAM" id="SSF55729">
    <property type="entry name" value="Acyl-CoA N-acyltransferases (Nat)"/>
    <property type="match status" value="1"/>
</dbReference>
<comment type="similarity">
    <text evidence="1 5">Belongs to the acetyltransferase family. RimI subfamily.</text>
</comment>
<dbReference type="AlphaFoldDB" id="A0AA37W2R5"/>
<protein>
    <recommendedName>
        <fullName evidence="5">[Ribosomal protein bS18]-alanine N-acetyltransferase</fullName>
        <ecNumber evidence="5">2.3.1.266</ecNumber>
    </recommendedName>
</protein>
<comment type="function">
    <text evidence="5">Acetylates the N-terminal alanine of ribosomal protein bS18.</text>
</comment>
<keyword evidence="8" id="KW-1185">Reference proteome</keyword>
<dbReference type="GO" id="GO:0005737">
    <property type="term" value="C:cytoplasm"/>
    <property type="evidence" value="ECO:0007669"/>
    <property type="project" value="UniProtKB-SubCell"/>
</dbReference>
<dbReference type="PANTHER" id="PTHR43420:SF51">
    <property type="entry name" value="PEPTIDYL-LYSINE N-ACETYLTRANSFERASE YIAC"/>
    <property type="match status" value="1"/>
</dbReference>
<dbReference type="Pfam" id="PF00583">
    <property type="entry name" value="Acetyltransf_1"/>
    <property type="match status" value="1"/>
</dbReference>
<evidence type="ECO:0000256" key="5">
    <source>
        <dbReference type="RuleBase" id="RU363094"/>
    </source>
</evidence>
<proteinExistence type="inferred from homology"/>
<evidence type="ECO:0000256" key="3">
    <source>
        <dbReference type="ARBA" id="ARBA00022679"/>
    </source>
</evidence>
<comment type="caution">
    <text evidence="7">The sequence shown here is derived from an EMBL/GenBank/DDBJ whole genome shotgun (WGS) entry which is preliminary data.</text>
</comment>
<evidence type="ECO:0000256" key="2">
    <source>
        <dbReference type="ARBA" id="ARBA00022490"/>
    </source>
</evidence>
<keyword evidence="4" id="KW-0012">Acyltransferase</keyword>
<dbReference type="EMBL" id="BSNC01000013">
    <property type="protein sequence ID" value="GLP98023.1"/>
    <property type="molecule type" value="Genomic_DNA"/>
</dbReference>
<keyword evidence="2 5" id="KW-0963">Cytoplasm</keyword>
<evidence type="ECO:0000256" key="1">
    <source>
        <dbReference type="ARBA" id="ARBA00005395"/>
    </source>
</evidence>
<feature type="domain" description="N-acetyltransferase" evidence="6">
    <location>
        <begin position="1"/>
        <end position="141"/>
    </location>
</feature>
<dbReference type="InterPro" id="IPR050680">
    <property type="entry name" value="YpeA/RimI_acetyltransf"/>
</dbReference>
<dbReference type="InterPro" id="IPR000182">
    <property type="entry name" value="GNAT_dom"/>
</dbReference>
<keyword evidence="3" id="KW-0808">Transferase</keyword>